<keyword evidence="1" id="KW-1185">Reference proteome</keyword>
<organism evidence="1 2">
    <name type="scientific">Mesorhabditis belari</name>
    <dbReference type="NCBI Taxonomy" id="2138241"/>
    <lineage>
        <taxon>Eukaryota</taxon>
        <taxon>Metazoa</taxon>
        <taxon>Ecdysozoa</taxon>
        <taxon>Nematoda</taxon>
        <taxon>Chromadorea</taxon>
        <taxon>Rhabditida</taxon>
        <taxon>Rhabditina</taxon>
        <taxon>Rhabditomorpha</taxon>
        <taxon>Rhabditoidea</taxon>
        <taxon>Rhabditidae</taxon>
        <taxon>Mesorhabditinae</taxon>
        <taxon>Mesorhabditis</taxon>
    </lineage>
</organism>
<reference evidence="2" key="1">
    <citation type="submission" date="2024-02" db="UniProtKB">
        <authorList>
            <consortium name="WormBaseParasite"/>
        </authorList>
    </citation>
    <scope>IDENTIFICATION</scope>
</reference>
<accession>A0AAF3J470</accession>
<sequence length="226" mass="25944">MNASPWDYFFESTNGDGVEKHLETILRAERVCADSDWRWLAAVSKLRQNRSISLDEIDDHHLIASICPTNKRYSIEILPTDDFPTTPPEISCDFQAGFDFNWPDMEHSLSSLLESFADYVKRIDFVVNSLQACDGFDFELKEFDLDDEETNAIAATLIVKETGEVLQLLIDPLDPNSFPCRLSSSIPDRFRGLQYDWNVDEPLLFNLENILREADQRAFEKVSILP</sequence>
<evidence type="ECO:0000313" key="1">
    <source>
        <dbReference type="Proteomes" id="UP000887575"/>
    </source>
</evidence>
<dbReference type="AlphaFoldDB" id="A0AAF3J470"/>
<protein>
    <submittedName>
        <fullName evidence="2">Uncharacterized protein</fullName>
    </submittedName>
</protein>
<name>A0AAF3J470_9BILA</name>
<dbReference type="WBParaSite" id="MBELARI_LOCUS15105">
    <property type="protein sequence ID" value="MBELARI_LOCUS15105"/>
    <property type="gene ID" value="MBELARI_LOCUS15105"/>
</dbReference>
<evidence type="ECO:0000313" key="2">
    <source>
        <dbReference type="WBParaSite" id="MBELARI_LOCUS15105"/>
    </source>
</evidence>
<dbReference type="Proteomes" id="UP000887575">
    <property type="component" value="Unassembled WGS sequence"/>
</dbReference>
<proteinExistence type="predicted"/>